<evidence type="ECO:0000259" key="4">
    <source>
        <dbReference type="PROSITE" id="PS50042"/>
    </source>
</evidence>
<dbReference type="InterPro" id="IPR036390">
    <property type="entry name" value="WH_DNA-bd_sf"/>
</dbReference>
<keyword evidence="7" id="KW-1185">Reference proteome</keyword>
<proteinExistence type="predicted"/>
<evidence type="ECO:0000256" key="3">
    <source>
        <dbReference type="ARBA" id="ARBA00023163"/>
    </source>
</evidence>
<dbReference type="SUPFAM" id="SSF51206">
    <property type="entry name" value="cAMP-binding domain-like"/>
    <property type="match status" value="1"/>
</dbReference>
<keyword evidence="3" id="KW-0804">Transcription</keyword>
<dbReference type="Pfam" id="PF00027">
    <property type="entry name" value="cNMP_binding"/>
    <property type="match status" value="1"/>
</dbReference>
<dbReference type="InterPro" id="IPR018335">
    <property type="entry name" value="Tscrpt_reg_HTH_Crp-type_CS"/>
</dbReference>
<name>A0A369C990_9GAMM</name>
<organism evidence="6 7">
    <name type="scientific">Thioalbus denitrificans</name>
    <dbReference type="NCBI Taxonomy" id="547122"/>
    <lineage>
        <taxon>Bacteria</taxon>
        <taxon>Pseudomonadati</taxon>
        <taxon>Pseudomonadota</taxon>
        <taxon>Gammaproteobacteria</taxon>
        <taxon>Chromatiales</taxon>
        <taxon>Ectothiorhodospiraceae</taxon>
        <taxon>Thioalbus</taxon>
    </lineage>
</organism>
<dbReference type="SMART" id="SM00100">
    <property type="entry name" value="cNMP"/>
    <property type="match status" value="1"/>
</dbReference>
<reference evidence="6 7" key="1">
    <citation type="submission" date="2018-07" db="EMBL/GenBank/DDBJ databases">
        <title>Genomic Encyclopedia of Type Strains, Phase IV (KMG-IV): sequencing the most valuable type-strain genomes for metagenomic binning, comparative biology and taxonomic classification.</title>
        <authorList>
            <person name="Goeker M."/>
        </authorList>
    </citation>
    <scope>NUCLEOTIDE SEQUENCE [LARGE SCALE GENOMIC DNA]</scope>
    <source>
        <strain evidence="6 7">DSM 26407</strain>
    </source>
</reference>
<sequence length="240" mass="26688">MSRDSKIRSTDVNWLGRADCTNCPIRVHALFSPVPDESLEALTAPIDRFGFGPKTTLYELDQRGDSIYTLRSGLVKLVRHLPKGVERIVRLVRPGGVAGLELLVDGRYHHTAVAVQESEACRIPIVVLSELKQRHTELHRELIRRWQESVDEADRFITAFATGAAPVRMARLLLRLCDDRSASPSSTRIGRDVLAGVLGISTETASRIMADFKRRGLVEEEEGHFRCVDPAGLEALAQDP</sequence>
<feature type="domain" description="HTH crp-type" evidence="5">
    <location>
        <begin position="163"/>
        <end position="231"/>
    </location>
</feature>
<dbReference type="CDD" id="cd00038">
    <property type="entry name" value="CAP_ED"/>
    <property type="match status" value="1"/>
</dbReference>
<comment type="caution">
    <text evidence="6">The sequence shown here is derived from an EMBL/GenBank/DDBJ whole genome shotgun (WGS) entry which is preliminary data.</text>
</comment>
<feature type="domain" description="Cyclic nucleotide-binding" evidence="4">
    <location>
        <begin position="30"/>
        <end position="149"/>
    </location>
</feature>
<dbReference type="PROSITE" id="PS50042">
    <property type="entry name" value="CNMP_BINDING_3"/>
    <property type="match status" value="1"/>
</dbReference>
<dbReference type="Gene3D" id="1.10.10.10">
    <property type="entry name" value="Winged helix-like DNA-binding domain superfamily/Winged helix DNA-binding domain"/>
    <property type="match status" value="1"/>
</dbReference>
<gene>
    <name evidence="6" type="ORF">DFQ59_105125</name>
</gene>
<dbReference type="GO" id="GO:0003677">
    <property type="term" value="F:DNA binding"/>
    <property type="evidence" value="ECO:0007669"/>
    <property type="project" value="UniProtKB-KW"/>
</dbReference>
<keyword evidence="2" id="KW-0238">DNA-binding</keyword>
<evidence type="ECO:0000313" key="6">
    <source>
        <dbReference type="EMBL" id="RCX30293.1"/>
    </source>
</evidence>
<dbReference type="InterPro" id="IPR050397">
    <property type="entry name" value="Env_Response_Regulators"/>
</dbReference>
<dbReference type="InterPro" id="IPR014710">
    <property type="entry name" value="RmlC-like_jellyroll"/>
</dbReference>
<dbReference type="RefSeq" id="WP_170142141.1">
    <property type="nucleotide sequence ID" value="NZ_QPJY01000005.1"/>
</dbReference>
<dbReference type="Proteomes" id="UP000252707">
    <property type="component" value="Unassembled WGS sequence"/>
</dbReference>
<accession>A0A369C990</accession>
<keyword evidence="1" id="KW-0805">Transcription regulation</keyword>
<dbReference type="InterPro" id="IPR036388">
    <property type="entry name" value="WH-like_DNA-bd_sf"/>
</dbReference>
<dbReference type="InterPro" id="IPR018490">
    <property type="entry name" value="cNMP-bd_dom_sf"/>
</dbReference>
<evidence type="ECO:0000256" key="2">
    <source>
        <dbReference type="ARBA" id="ARBA00023125"/>
    </source>
</evidence>
<dbReference type="GO" id="GO:0003700">
    <property type="term" value="F:DNA-binding transcription factor activity"/>
    <property type="evidence" value="ECO:0007669"/>
    <property type="project" value="InterPro"/>
</dbReference>
<dbReference type="GO" id="GO:0005829">
    <property type="term" value="C:cytosol"/>
    <property type="evidence" value="ECO:0007669"/>
    <property type="project" value="TreeGrafter"/>
</dbReference>
<evidence type="ECO:0000313" key="7">
    <source>
        <dbReference type="Proteomes" id="UP000252707"/>
    </source>
</evidence>
<dbReference type="PROSITE" id="PS51063">
    <property type="entry name" value="HTH_CRP_2"/>
    <property type="match status" value="1"/>
</dbReference>
<dbReference type="Pfam" id="PF13545">
    <property type="entry name" value="HTH_Crp_2"/>
    <property type="match status" value="1"/>
</dbReference>
<dbReference type="PROSITE" id="PS00042">
    <property type="entry name" value="HTH_CRP_1"/>
    <property type="match status" value="1"/>
</dbReference>
<dbReference type="AlphaFoldDB" id="A0A369C990"/>
<evidence type="ECO:0000259" key="5">
    <source>
        <dbReference type="PROSITE" id="PS51063"/>
    </source>
</evidence>
<dbReference type="SUPFAM" id="SSF46785">
    <property type="entry name" value="Winged helix' DNA-binding domain"/>
    <property type="match status" value="1"/>
</dbReference>
<dbReference type="PANTHER" id="PTHR24567">
    <property type="entry name" value="CRP FAMILY TRANSCRIPTIONAL REGULATORY PROTEIN"/>
    <property type="match status" value="1"/>
</dbReference>
<dbReference type="Gene3D" id="2.60.120.10">
    <property type="entry name" value="Jelly Rolls"/>
    <property type="match status" value="1"/>
</dbReference>
<dbReference type="EMBL" id="QPJY01000005">
    <property type="protein sequence ID" value="RCX30293.1"/>
    <property type="molecule type" value="Genomic_DNA"/>
</dbReference>
<dbReference type="InterPro" id="IPR012318">
    <property type="entry name" value="HTH_CRP"/>
</dbReference>
<dbReference type="PANTHER" id="PTHR24567:SF28">
    <property type="entry name" value="LISTERIOLYSIN REGULATORY PROTEIN"/>
    <property type="match status" value="1"/>
</dbReference>
<protein>
    <submittedName>
        <fullName evidence="6">Cyclic nucleotide-binding protein</fullName>
    </submittedName>
</protein>
<evidence type="ECO:0000256" key="1">
    <source>
        <dbReference type="ARBA" id="ARBA00023015"/>
    </source>
</evidence>
<dbReference type="InterPro" id="IPR000595">
    <property type="entry name" value="cNMP-bd_dom"/>
</dbReference>